<dbReference type="SUPFAM" id="SSF53649">
    <property type="entry name" value="Alkaline phosphatase-like"/>
    <property type="match status" value="1"/>
</dbReference>
<accession>A0A1M6AWB2</accession>
<protein>
    <recommendedName>
        <fullName evidence="4">Sulfatase</fullName>
    </recommendedName>
</protein>
<evidence type="ECO:0008006" key="4">
    <source>
        <dbReference type="Google" id="ProtNLM"/>
    </source>
</evidence>
<dbReference type="STRING" id="797419.SAMN05216556_10446"/>
<feature type="transmembrane region" description="Helical" evidence="1">
    <location>
        <begin position="103"/>
        <end position="119"/>
    </location>
</feature>
<dbReference type="AlphaFoldDB" id="A0A1M6AWB2"/>
<feature type="transmembrane region" description="Helical" evidence="1">
    <location>
        <begin position="78"/>
        <end position="97"/>
    </location>
</feature>
<dbReference type="Gene3D" id="3.40.720.10">
    <property type="entry name" value="Alkaline Phosphatase, subunit A"/>
    <property type="match status" value="1"/>
</dbReference>
<dbReference type="OrthoDB" id="1398489at2"/>
<keyword evidence="1" id="KW-0812">Transmembrane</keyword>
<feature type="transmembrane region" description="Helical" evidence="1">
    <location>
        <begin position="12"/>
        <end position="32"/>
    </location>
</feature>
<feature type="transmembrane region" description="Helical" evidence="1">
    <location>
        <begin position="44"/>
        <end position="66"/>
    </location>
</feature>
<dbReference type="EMBL" id="FQYV01000002">
    <property type="protein sequence ID" value="SHI40775.1"/>
    <property type="molecule type" value="Genomic_DNA"/>
</dbReference>
<keyword evidence="1" id="KW-1133">Transmembrane helix</keyword>
<keyword evidence="3" id="KW-1185">Reference proteome</keyword>
<proteinExistence type="predicted"/>
<sequence length="483" mass="55463">MGSFFTGYYKGNLNPLLTGFVCGFYPLVFYCSNNFWAVNSWQHLGFFLMSLIGIPVAIFAVLSLVFKMSTKISRYKSQILFVTIIMTVGTLMSWAMYLDFKKKMLLALFVVSIIAAWKLHLHYKKLLVLILIMSIIPTVNCAIKLIEQQQPQDWANLPDSIGEAKFKKTPNIYMIQPDGYAAQDMMESELYHFDNPMYDWLKGEGFTVYDNFRSNYPASLTSNSSMLSMRQHHFGKTLFPSIEMPLARDFIAGNNNAIQILKRNGYSNFFIVQDDYFQQSLPVQHYDYYNVNANRIPYFSNGKNLEAVVFDDLKAAIDTVKTEGLRFFFVEKLLPHHVHFAASKEEERNTYIEKIKEVNNWLKNTTVHISENDPSAIIIILADHGGWVGLGSYPEMFSTRDSNQIKTIYSTLAAIKWNGNLIDGFDEELRSNVNVFRVLFSVLSENPEYLKYMEDNSSYNLQNGTFFKSVRAAIDDSGNVLKD</sequence>
<evidence type="ECO:0000256" key="1">
    <source>
        <dbReference type="SAM" id="Phobius"/>
    </source>
</evidence>
<reference evidence="3" key="1">
    <citation type="submission" date="2016-11" db="EMBL/GenBank/DDBJ databases">
        <authorList>
            <person name="Varghese N."/>
            <person name="Submissions S."/>
        </authorList>
    </citation>
    <scope>NUCLEOTIDE SEQUENCE [LARGE SCALE GENOMIC DNA]</scope>
    <source>
        <strain evidence="3">DSM 26349</strain>
    </source>
</reference>
<dbReference type="RefSeq" id="WP_073214188.1">
    <property type="nucleotide sequence ID" value="NZ_FNNS01000004.1"/>
</dbReference>
<name>A0A1M6AWB2_9FLAO</name>
<gene>
    <name evidence="2" type="ORF">SAMN04487908_10243</name>
</gene>
<evidence type="ECO:0000313" key="3">
    <source>
        <dbReference type="Proteomes" id="UP000184172"/>
    </source>
</evidence>
<keyword evidence="1" id="KW-0472">Membrane</keyword>
<dbReference type="InterPro" id="IPR017850">
    <property type="entry name" value="Alkaline_phosphatase_core_sf"/>
</dbReference>
<organism evidence="2 3">
    <name type="scientific">Aequorivita viscosa</name>
    <dbReference type="NCBI Taxonomy" id="797419"/>
    <lineage>
        <taxon>Bacteria</taxon>
        <taxon>Pseudomonadati</taxon>
        <taxon>Bacteroidota</taxon>
        <taxon>Flavobacteriia</taxon>
        <taxon>Flavobacteriales</taxon>
        <taxon>Flavobacteriaceae</taxon>
        <taxon>Aequorivita</taxon>
    </lineage>
</organism>
<dbReference type="Proteomes" id="UP000184172">
    <property type="component" value="Unassembled WGS sequence"/>
</dbReference>
<evidence type="ECO:0000313" key="2">
    <source>
        <dbReference type="EMBL" id="SHI40775.1"/>
    </source>
</evidence>